<dbReference type="GO" id="GO:0004843">
    <property type="term" value="F:cysteine-type deubiquitinase activity"/>
    <property type="evidence" value="ECO:0007669"/>
    <property type="project" value="UniProtKB-UniRule"/>
</dbReference>
<comment type="caution">
    <text evidence="5">The sequence shown here is derived from an EMBL/GenBank/DDBJ whole genome shotgun (WGS) entry which is preliminary data.</text>
</comment>
<dbReference type="Pfam" id="PF01042">
    <property type="entry name" value="Ribonuc_L-PSP"/>
    <property type="match status" value="1"/>
</dbReference>
<dbReference type="EC" id="3.4.19.12" evidence="3"/>
<evidence type="ECO:0000256" key="3">
    <source>
        <dbReference type="RuleBase" id="RU367104"/>
    </source>
</evidence>
<evidence type="ECO:0000313" key="6">
    <source>
        <dbReference type="Proteomes" id="UP000467840"/>
    </source>
</evidence>
<feature type="transmembrane region" description="Helical" evidence="4">
    <location>
        <begin position="12"/>
        <end position="29"/>
    </location>
</feature>
<dbReference type="Proteomes" id="UP000467840">
    <property type="component" value="Chromosome 3"/>
</dbReference>
<dbReference type="PANTHER" id="PTHR13312">
    <property type="entry name" value="HIV-INDUCED PROTEIN-7-LIKE PROTEASE"/>
    <property type="match status" value="1"/>
</dbReference>
<sequence>MTRFHTEVSRGITFWVLGAMEGFATGFFVRVMKKAVFATFTCILALGAVAGAITAVQLLESVADGEPLSKLDEWEGLHGMGKSSSAKSLSMATKKEAVKTDKAPAALGPYSQAIKVNNLIFVSGVLGLIPETGKFISDSVEDQTEQVLKNMGEILKASGADHSFVVKTTIMYVMDHDKNKALELRQVIAATVASDPAKYNEAFLGKPNEEYCAWILDLEKWGGAIEISILADYYGCAIAAYDIETLRYDLYGQDSKYTEREMLIYDGLHYDALAISPFEGALEEFDQTIFAVQNDKGKVLFKLFFGLKVYRTTSTQENSYEGVKYKYEYSAHWSKHRISLKSGLCDT</sequence>
<keyword evidence="4" id="KW-1133">Transmembrane helix</keyword>
<evidence type="ECO:0000313" key="5">
    <source>
        <dbReference type="EMBL" id="KAF2285760.1"/>
    </source>
</evidence>
<protein>
    <recommendedName>
        <fullName evidence="3">Ubiquitin thioesterase OTU</fullName>
        <ecNumber evidence="3">3.4.19.12</ecNumber>
    </recommendedName>
</protein>
<evidence type="ECO:0000256" key="4">
    <source>
        <dbReference type="SAM" id="Phobius"/>
    </source>
</evidence>
<dbReference type="GO" id="GO:0005634">
    <property type="term" value="C:nucleus"/>
    <property type="evidence" value="ECO:0007669"/>
    <property type="project" value="TreeGrafter"/>
</dbReference>
<dbReference type="GO" id="GO:0030968">
    <property type="term" value="P:endoplasmic reticulum unfolded protein response"/>
    <property type="evidence" value="ECO:0007669"/>
    <property type="project" value="TreeGrafter"/>
</dbReference>
<keyword evidence="6" id="KW-1185">Reference proteome</keyword>
<name>A0A6A6KA54_HEVBR</name>
<keyword evidence="4" id="KW-0472">Membrane</keyword>
<comment type="subcellular location">
    <subcellularLocation>
        <location evidence="3">Cytoplasm</location>
    </subcellularLocation>
</comment>
<evidence type="ECO:0000256" key="1">
    <source>
        <dbReference type="ARBA" id="ARBA00000707"/>
    </source>
</evidence>
<reference evidence="5 6" key="1">
    <citation type="journal article" date="2020" name="Mol. Plant">
        <title>The Chromosome-Based Rubber Tree Genome Provides New Insights into Spurge Genome Evolution and Rubber Biosynthesis.</title>
        <authorList>
            <person name="Liu J."/>
            <person name="Shi C."/>
            <person name="Shi C.C."/>
            <person name="Li W."/>
            <person name="Zhang Q.J."/>
            <person name="Zhang Y."/>
            <person name="Li K."/>
            <person name="Lu H.F."/>
            <person name="Shi C."/>
            <person name="Zhu S.T."/>
            <person name="Xiao Z.Y."/>
            <person name="Nan H."/>
            <person name="Yue Y."/>
            <person name="Zhu X.G."/>
            <person name="Wu Y."/>
            <person name="Hong X.N."/>
            <person name="Fan G.Y."/>
            <person name="Tong Y."/>
            <person name="Zhang D."/>
            <person name="Mao C.L."/>
            <person name="Liu Y.L."/>
            <person name="Hao S.J."/>
            <person name="Liu W.Q."/>
            <person name="Lv M.Q."/>
            <person name="Zhang H.B."/>
            <person name="Liu Y."/>
            <person name="Hu-Tang G.R."/>
            <person name="Wang J.P."/>
            <person name="Wang J.H."/>
            <person name="Sun Y.H."/>
            <person name="Ni S.B."/>
            <person name="Chen W.B."/>
            <person name="Zhang X.C."/>
            <person name="Jiao Y.N."/>
            <person name="Eichler E.E."/>
            <person name="Li G.H."/>
            <person name="Liu X."/>
            <person name="Gao L.Z."/>
        </authorList>
    </citation>
    <scope>NUCLEOTIDE SEQUENCE [LARGE SCALE GENOMIC DNA]</scope>
    <source>
        <strain evidence="6">cv. GT1</strain>
        <tissue evidence="5">Leaf</tissue>
    </source>
</reference>
<accession>A0A6A6KA54</accession>
<dbReference type="Gene3D" id="3.90.70.80">
    <property type="match status" value="1"/>
</dbReference>
<comment type="catalytic activity">
    <reaction evidence="1 3">
        <text>Thiol-dependent hydrolysis of ester, thioester, amide, peptide and isopeptide bonds formed by the C-terminal Gly of ubiquitin (a 76-residue protein attached to proteins as an intracellular targeting signal).</text>
        <dbReference type="EC" id="3.4.19.12"/>
    </reaction>
</comment>
<keyword evidence="3" id="KW-0788">Thiol protease</keyword>
<dbReference type="GO" id="GO:0036503">
    <property type="term" value="P:ERAD pathway"/>
    <property type="evidence" value="ECO:0007669"/>
    <property type="project" value="TreeGrafter"/>
</dbReference>
<dbReference type="InterPro" id="IPR006175">
    <property type="entry name" value="YjgF/YER057c/UK114"/>
</dbReference>
<dbReference type="SUPFAM" id="SSF54001">
    <property type="entry name" value="Cysteine proteinases"/>
    <property type="match status" value="1"/>
</dbReference>
<proteinExistence type="predicted"/>
<dbReference type="InterPro" id="IPR038765">
    <property type="entry name" value="Papain-like_cys_pep_sf"/>
</dbReference>
<dbReference type="GO" id="GO:0016579">
    <property type="term" value="P:protein deubiquitination"/>
    <property type="evidence" value="ECO:0007669"/>
    <property type="project" value="TreeGrafter"/>
</dbReference>
<dbReference type="SUPFAM" id="SSF55298">
    <property type="entry name" value="YjgF-like"/>
    <property type="match status" value="1"/>
</dbReference>
<keyword evidence="3" id="KW-0963">Cytoplasm</keyword>
<dbReference type="InterPro" id="IPR035959">
    <property type="entry name" value="RutC-like_sf"/>
</dbReference>
<dbReference type="AlphaFoldDB" id="A0A6A6KA54"/>
<comment type="function">
    <text evidence="3">Hydrolase that can remove conjugated ubiquitin from proteins and may therefore play an important regulatory role at the level of protein turnover by preventing degradation.</text>
</comment>
<dbReference type="PANTHER" id="PTHR13312:SF0">
    <property type="entry name" value="UBIQUITIN THIOESTERASE OTU1"/>
    <property type="match status" value="1"/>
</dbReference>
<dbReference type="EMBL" id="JAAGAX010000017">
    <property type="protein sequence ID" value="KAF2285760.1"/>
    <property type="molecule type" value="Genomic_DNA"/>
</dbReference>
<feature type="transmembrane region" description="Helical" evidence="4">
    <location>
        <begin position="36"/>
        <end position="59"/>
    </location>
</feature>
<keyword evidence="3" id="KW-0833">Ubl conjugation pathway</keyword>
<keyword evidence="4" id="KW-0812">Transmembrane</keyword>
<gene>
    <name evidence="5" type="ORF">GH714_007658</name>
</gene>
<dbReference type="GO" id="GO:0005829">
    <property type="term" value="C:cytosol"/>
    <property type="evidence" value="ECO:0007669"/>
    <property type="project" value="TreeGrafter"/>
</dbReference>
<organism evidence="5 6">
    <name type="scientific">Hevea brasiliensis</name>
    <name type="common">Para rubber tree</name>
    <name type="synonym">Siphonia brasiliensis</name>
    <dbReference type="NCBI Taxonomy" id="3981"/>
    <lineage>
        <taxon>Eukaryota</taxon>
        <taxon>Viridiplantae</taxon>
        <taxon>Streptophyta</taxon>
        <taxon>Embryophyta</taxon>
        <taxon>Tracheophyta</taxon>
        <taxon>Spermatophyta</taxon>
        <taxon>Magnoliopsida</taxon>
        <taxon>eudicotyledons</taxon>
        <taxon>Gunneridae</taxon>
        <taxon>Pentapetalae</taxon>
        <taxon>rosids</taxon>
        <taxon>fabids</taxon>
        <taxon>Malpighiales</taxon>
        <taxon>Euphorbiaceae</taxon>
        <taxon>Crotonoideae</taxon>
        <taxon>Micrandreae</taxon>
        <taxon>Hevea</taxon>
    </lineage>
</organism>
<dbReference type="CDD" id="cd00448">
    <property type="entry name" value="YjgF_YER057c_UK114_family"/>
    <property type="match status" value="1"/>
</dbReference>
<evidence type="ECO:0000256" key="2">
    <source>
        <dbReference type="ARBA" id="ARBA00022801"/>
    </source>
</evidence>
<keyword evidence="2 3" id="KW-0378">Hydrolase</keyword>
<keyword evidence="3" id="KW-0645">Protease</keyword>